<evidence type="ECO:0000313" key="2">
    <source>
        <dbReference type="Proteomes" id="UP001630127"/>
    </source>
</evidence>
<dbReference type="AlphaFoldDB" id="A0ABD2ZGU3"/>
<proteinExistence type="predicted"/>
<name>A0ABD2ZGU3_9GENT</name>
<accession>A0ABD2ZGU3</accession>
<evidence type="ECO:0000313" key="1">
    <source>
        <dbReference type="EMBL" id="KAL3518304.1"/>
    </source>
</evidence>
<keyword evidence="2" id="KW-1185">Reference proteome</keyword>
<protein>
    <submittedName>
        <fullName evidence="1">Uncharacterized protein</fullName>
    </submittedName>
</protein>
<organism evidence="1 2">
    <name type="scientific">Cinchona calisaya</name>
    <dbReference type="NCBI Taxonomy" id="153742"/>
    <lineage>
        <taxon>Eukaryota</taxon>
        <taxon>Viridiplantae</taxon>
        <taxon>Streptophyta</taxon>
        <taxon>Embryophyta</taxon>
        <taxon>Tracheophyta</taxon>
        <taxon>Spermatophyta</taxon>
        <taxon>Magnoliopsida</taxon>
        <taxon>eudicotyledons</taxon>
        <taxon>Gunneridae</taxon>
        <taxon>Pentapetalae</taxon>
        <taxon>asterids</taxon>
        <taxon>lamiids</taxon>
        <taxon>Gentianales</taxon>
        <taxon>Rubiaceae</taxon>
        <taxon>Cinchonoideae</taxon>
        <taxon>Cinchoneae</taxon>
        <taxon>Cinchona</taxon>
    </lineage>
</organism>
<gene>
    <name evidence="1" type="ORF">ACH5RR_020893</name>
</gene>
<reference evidence="1 2" key="1">
    <citation type="submission" date="2024-11" db="EMBL/GenBank/DDBJ databases">
        <title>A near-complete genome assembly of Cinchona calisaya.</title>
        <authorList>
            <person name="Lian D.C."/>
            <person name="Zhao X.W."/>
            <person name="Wei L."/>
        </authorList>
    </citation>
    <scope>NUCLEOTIDE SEQUENCE [LARGE SCALE GENOMIC DNA]</scope>
    <source>
        <tissue evidence="1">Nenye</tissue>
    </source>
</reference>
<dbReference type="EMBL" id="JBJUIK010000009">
    <property type="protein sequence ID" value="KAL3518304.1"/>
    <property type="molecule type" value="Genomic_DNA"/>
</dbReference>
<comment type="caution">
    <text evidence="1">The sequence shown here is derived from an EMBL/GenBank/DDBJ whole genome shotgun (WGS) entry which is preliminary data.</text>
</comment>
<dbReference type="Proteomes" id="UP001630127">
    <property type="component" value="Unassembled WGS sequence"/>
</dbReference>
<sequence length="73" mass="8112">MENFNSDGMIRRNDGCTIFHAAVIGECYSLAIRILESYPDLAGKRNEKGKIALHLLAEKPESFRGGSSIHSKF</sequence>